<keyword evidence="2" id="KW-1185">Reference proteome</keyword>
<dbReference type="OrthoDB" id="8300214at2759"/>
<dbReference type="AlphaFoldDB" id="A0A3R7IGS2"/>
<dbReference type="Proteomes" id="UP000215289">
    <property type="component" value="Unassembled WGS sequence"/>
</dbReference>
<dbReference type="EMBL" id="NIDN02000173">
    <property type="protein sequence ID" value="RLL95010.1"/>
    <property type="molecule type" value="Genomic_DNA"/>
</dbReference>
<dbReference type="InterPro" id="IPR029063">
    <property type="entry name" value="SAM-dependent_MTases_sf"/>
</dbReference>
<comment type="caution">
    <text evidence="1">The sequence shown here is derived from an EMBL/GenBank/DDBJ whole genome shotgun (WGS) entry which is preliminary data.</text>
</comment>
<evidence type="ECO:0000313" key="2">
    <source>
        <dbReference type="Proteomes" id="UP000215289"/>
    </source>
</evidence>
<gene>
    <name evidence="1" type="ORF">CFD26_101412</name>
</gene>
<name>A0A3R7IGS2_9EURO</name>
<dbReference type="SUPFAM" id="SSF53335">
    <property type="entry name" value="S-adenosyl-L-methionine-dependent methyltransferases"/>
    <property type="match status" value="1"/>
</dbReference>
<organism evidence="1 2">
    <name type="scientific">Aspergillus turcosus</name>
    <dbReference type="NCBI Taxonomy" id="1245748"/>
    <lineage>
        <taxon>Eukaryota</taxon>
        <taxon>Fungi</taxon>
        <taxon>Dikarya</taxon>
        <taxon>Ascomycota</taxon>
        <taxon>Pezizomycotina</taxon>
        <taxon>Eurotiomycetes</taxon>
        <taxon>Eurotiomycetidae</taxon>
        <taxon>Eurotiales</taxon>
        <taxon>Aspergillaceae</taxon>
        <taxon>Aspergillus</taxon>
        <taxon>Aspergillus subgen. Fumigati</taxon>
    </lineage>
</organism>
<reference evidence="1 2" key="1">
    <citation type="submission" date="2018-08" db="EMBL/GenBank/DDBJ databases">
        <title>Draft genome sequences of two Aspergillus turcosus clinical strains isolated from bronchoalveolar lavage fluid: one azole-susceptible and the other azole-resistant.</title>
        <authorList>
            <person name="Parent-Michaud M."/>
            <person name="Dufresne P.J."/>
            <person name="Fournier E."/>
            <person name="Martineau C."/>
            <person name="Moreira S."/>
            <person name="Perkins V."/>
            <person name="De Repentigny L."/>
            <person name="Dufresne S.F."/>
        </authorList>
    </citation>
    <scope>NUCLEOTIDE SEQUENCE [LARGE SCALE GENOMIC DNA]</scope>
    <source>
        <strain evidence="1">HMR AF 1038</strain>
    </source>
</reference>
<proteinExistence type="predicted"/>
<dbReference type="Gene3D" id="3.40.50.150">
    <property type="entry name" value="Vaccinia Virus protein VP39"/>
    <property type="match status" value="1"/>
</dbReference>
<dbReference type="Pfam" id="PF01135">
    <property type="entry name" value="PCMT"/>
    <property type="match status" value="1"/>
</dbReference>
<sequence>MSTQLDAAAIACVSLHNPAHFSIQHSQTVHRLVLLQHWNIPADSKVLELGCGQGDCTTVLASAVGEQGRVVAVDPAELSYGESSCFVFTISRKQPIDGLLPGAPYTLGQAQSHISQGPLGSRITWVQQPPLDYLSSLPSPSSSESKAFDATVLAHCLWYFASPELILSTFRTLKQHSKRLLLAEWSLVATHPSAQPHVLAALTQAALECRKPTSDSNVRTVLAPKRLTELALAAGWQLERETRVPGGEGLLDGQWEVSACLSSSFERRVEEQVSDERERAVVLASRDACEASLEGIQGGRKGVKAMDVWVASFI</sequence>
<evidence type="ECO:0008006" key="3">
    <source>
        <dbReference type="Google" id="ProtNLM"/>
    </source>
</evidence>
<protein>
    <recommendedName>
        <fullName evidence="3">Methyltransferase domain-containing protein</fullName>
    </recommendedName>
</protein>
<evidence type="ECO:0000313" key="1">
    <source>
        <dbReference type="EMBL" id="RLL95010.1"/>
    </source>
</evidence>
<dbReference type="STRING" id="1245748.A0A3R7IGS2"/>
<accession>A0A3R7IGS2</accession>